<dbReference type="InterPro" id="IPR001499">
    <property type="entry name" value="GPCR_STE3"/>
</dbReference>
<evidence type="ECO:0000256" key="1">
    <source>
        <dbReference type="SAM" id="Phobius"/>
    </source>
</evidence>
<dbReference type="GO" id="GO:0016020">
    <property type="term" value="C:membrane"/>
    <property type="evidence" value="ECO:0007669"/>
    <property type="project" value="InterPro"/>
</dbReference>
<reference evidence="3 4" key="1">
    <citation type="submission" date="2015-04" db="EMBL/GenBank/DDBJ databases">
        <title>Complete genome sequence of Schizopora paradoxa KUC8140, a cosmopolitan wood degrader in East Asia.</title>
        <authorList>
            <consortium name="DOE Joint Genome Institute"/>
            <person name="Min B."/>
            <person name="Park H."/>
            <person name="Jang Y."/>
            <person name="Kim J.-J."/>
            <person name="Kim K.H."/>
            <person name="Pangilinan J."/>
            <person name="Lipzen A."/>
            <person name="Riley R."/>
            <person name="Grigoriev I.V."/>
            <person name="Spatafora J.W."/>
            <person name="Choi I.-G."/>
        </authorList>
    </citation>
    <scope>NUCLEOTIDE SEQUENCE [LARGE SCALE GENOMIC DNA]</scope>
    <source>
        <strain evidence="3 4">KUC8140</strain>
    </source>
</reference>
<dbReference type="GO" id="GO:0004932">
    <property type="term" value="F:mating-type factor pheromone receptor activity"/>
    <property type="evidence" value="ECO:0007669"/>
    <property type="project" value="InterPro"/>
</dbReference>
<dbReference type="Pfam" id="PF02076">
    <property type="entry name" value="STE3"/>
    <property type="match status" value="1"/>
</dbReference>
<protein>
    <submittedName>
        <fullName evidence="3">Uncharacterized protein</fullName>
    </submittedName>
</protein>
<keyword evidence="1" id="KW-1133">Transmembrane helix</keyword>
<evidence type="ECO:0000256" key="2">
    <source>
        <dbReference type="SAM" id="SignalP"/>
    </source>
</evidence>
<dbReference type="EMBL" id="KQ086055">
    <property type="protein sequence ID" value="KLO09466.1"/>
    <property type="molecule type" value="Genomic_DNA"/>
</dbReference>
<keyword evidence="2" id="KW-0732">Signal</keyword>
<keyword evidence="1" id="KW-0812">Transmembrane</keyword>
<feature type="non-terminal residue" evidence="3">
    <location>
        <position position="1"/>
    </location>
</feature>
<dbReference type="InParanoid" id="A0A0H2RXI8"/>
<dbReference type="AlphaFoldDB" id="A0A0H2RXI8"/>
<keyword evidence="1" id="KW-0472">Membrane</keyword>
<organism evidence="3 4">
    <name type="scientific">Schizopora paradoxa</name>
    <dbReference type="NCBI Taxonomy" id="27342"/>
    <lineage>
        <taxon>Eukaryota</taxon>
        <taxon>Fungi</taxon>
        <taxon>Dikarya</taxon>
        <taxon>Basidiomycota</taxon>
        <taxon>Agaricomycotina</taxon>
        <taxon>Agaricomycetes</taxon>
        <taxon>Hymenochaetales</taxon>
        <taxon>Schizoporaceae</taxon>
        <taxon>Schizopora</taxon>
    </lineage>
</organism>
<evidence type="ECO:0000313" key="3">
    <source>
        <dbReference type="EMBL" id="KLO09466.1"/>
    </source>
</evidence>
<sequence>PITPICDFLAVVLALLPLVSQIRKLSLAVWGYAIWIAIINFQGFVNTIIWHNNVNIVAPVWCDIVTKLQLG</sequence>
<dbReference type="OrthoDB" id="2874149at2759"/>
<feature type="chain" id="PRO_5005201883" evidence="2">
    <location>
        <begin position="22"/>
        <end position="71"/>
    </location>
</feature>
<feature type="signal peptide" evidence="2">
    <location>
        <begin position="1"/>
        <end position="21"/>
    </location>
</feature>
<proteinExistence type="predicted"/>
<feature type="transmembrane region" description="Helical" evidence="1">
    <location>
        <begin position="30"/>
        <end position="49"/>
    </location>
</feature>
<name>A0A0H2RXI8_9AGAM</name>
<evidence type="ECO:0000313" key="4">
    <source>
        <dbReference type="Proteomes" id="UP000053477"/>
    </source>
</evidence>
<keyword evidence="4" id="KW-1185">Reference proteome</keyword>
<dbReference type="Proteomes" id="UP000053477">
    <property type="component" value="Unassembled WGS sequence"/>
</dbReference>
<accession>A0A0H2RXI8</accession>
<feature type="non-terminal residue" evidence="3">
    <location>
        <position position="71"/>
    </location>
</feature>
<gene>
    <name evidence="3" type="ORF">SCHPADRAFT_857882</name>
</gene>